<dbReference type="EMBL" id="MCFG01000353">
    <property type="protein sequence ID" value="ORX75497.1"/>
    <property type="molecule type" value="Genomic_DNA"/>
</dbReference>
<organism evidence="2 3">
    <name type="scientific">Anaeromyces robustus</name>
    <dbReference type="NCBI Taxonomy" id="1754192"/>
    <lineage>
        <taxon>Eukaryota</taxon>
        <taxon>Fungi</taxon>
        <taxon>Fungi incertae sedis</taxon>
        <taxon>Chytridiomycota</taxon>
        <taxon>Chytridiomycota incertae sedis</taxon>
        <taxon>Neocallimastigomycetes</taxon>
        <taxon>Neocallimastigales</taxon>
        <taxon>Neocallimastigaceae</taxon>
        <taxon>Anaeromyces</taxon>
    </lineage>
</organism>
<evidence type="ECO:0000313" key="2">
    <source>
        <dbReference type="EMBL" id="ORX75497.1"/>
    </source>
</evidence>
<reference evidence="2 3" key="1">
    <citation type="submission" date="2016-08" db="EMBL/GenBank/DDBJ databases">
        <title>A Parts List for Fungal Cellulosomes Revealed by Comparative Genomics.</title>
        <authorList>
            <consortium name="DOE Joint Genome Institute"/>
            <person name="Haitjema C.H."/>
            <person name="Gilmore S.P."/>
            <person name="Henske J.K."/>
            <person name="Solomon K.V."/>
            <person name="De Groot R."/>
            <person name="Kuo A."/>
            <person name="Mondo S.J."/>
            <person name="Salamov A.A."/>
            <person name="Labutti K."/>
            <person name="Zhao Z."/>
            <person name="Chiniquy J."/>
            <person name="Barry K."/>
            <person name="Brewer H.M."/>
            <person name="Purvine S.O."/>
            <person name="Wright A.T."/>
            <person name="Boxma B."/>
            <person name="Van Alen T."/>
            <person name="Hackstein J.H."/>
            <person name="Baker S.E."/>
            <person name="Grigoriev I.V."/>
            <person name="O'Malley M.A."/>
        </authorList>
    </citation>
    <scope>NUCLEOTIDE SEQUENCE [LARGE SCALE GENOMIC DNA]</scope>
    <source>
        <strain evidence="2 3">S4</strain>
    </source>
</reference>
<sequence length="162" mass="18834">MASSLKTVKRIAYFIILIIILHLIRIAIQFSNNQYFQPKLKAYFIISFIIDIILLASHFLLIYGIKTHDLSKVKKYQYIILVLLVILVVKVGIIILFTLLPYEASYTDGNVHIYKKGRTITWLDVIFEIVILLGISLYYLVEVRDVIKTLMNKNNIRSIEEA</sequence>
<accession>A0A1Y1WPM8</accession>
<keyword evidence="1" id="KW-0472">Membrane</keyword>
<gene>
    <name evidence="2" type="ORF">BCR32DRAFT_249524</name>
</gene>
<protein>
    <submittedName>
        <fullName evidence="2">Uncharacterized protein</fullName>
    </submittedName>
</protein>
<name>A0A1Y1WPM8_9FUNG</name>
<feature type="transmembrane region" description="Helical" evidence="1">
    <location>
        <begin position="120"/>
        <end position="141"/>
    </location>
</feature>
<evidence type="ECO:0000256" key="1">
    <source>
        <dbReference type="SAM" id="Phobius"/>
    </source>
</evidence>
<comment type="caution">
    <text evidence="2">The sequence shown here is derived from an EMBL/GenBank/DDBJ whole genome shotgun (WGS) entry which is preliminary data.</text>
</comment>
<feature type="transmembrane region" description="Helical" evidence="1">
    <location>
        <begin position="12"/>
        <end position="30"/>
    </location>
</feature>
<feature type="transmembrane region" description="Helical" evidence="1">
    <location>
        <begin position="42"/>
        <end position="64"/>
    </location>
</feature>
<dbReference type="Proteomes" id="UP000193944">
    <property type="component" value="Unassembled WGS sequence"/>
</dbReference>
<keyword evidence="1" id="KW-0812">Transmembrane</keyword>
<keyword evidence="1" id="KW-1133">Transmembrane helix</keyword>
<reference evidence="2 3" key="2">
    <citation type="submission" date="2016-08" db="EMBL/GenBank/DDBJ databases">
        <title>Pervasive Adenine N6-methylation of Active Genes in Fungi.</title>
        <authorList>
            <consortium name="DOE Joint Genome Institute"/>
            <person name="Mondo S.J."/>
            <person name="Dannebaum R.O."/>
            <person name="Kuo R.C."/>
            <person name="Labutti K."/>
            <person name="Haridas S."/>
            <person name="Kuo A."/>
            <person name="Salamov A."/>
            <person name="Ahrendt S.R."/>
            <person name="Lipzen A."/>
            <person name="Sullivan W."/>
            <person name="Andreopoulos W.B."/>
            <person name="Clum A."/>
            <person name="Lindquist E."/>
            <person name="Daum C."/>
            <person name="Ramamoorthy G.K."/>
            <person name="Gryganskyi A."/>
            <person name="Culley D."/>
            <person name="Magnuson J.K."/>
            <person name="James T.Y."/>
            <person name="O'Malley M.A."/>
            <person name="Stajich J.E."/>
            <person name="Spatafora J.W."/>
            <person name="Visel A."/>
            <person name="Grigoriev I.V."/>
        </authorList>
    </citation>
    <scope>NUCLEOTIDE SEQUENCE [LARGE SCALE GENOMIC DNA]</scope>
    <source>
        <strain evidence="2 3">S4</strain>
    </source>
</reference>
<evidence type="ECO:0000313" key="3">
    <source>
        <dbReference type="Proteomes" id="UP000193944"/>
    </source>
</evidence>
<keyword evidence="3" id="KW-1185">Reference proteome</keyword>
<feature type="transmembrane region" description="Helical" evidence="1">
    <location>
        <begin position="76"/>
        <end position="100"/>
    </location>
</feature>
<dbReference type="AlphaFoldDB" id="A0A1Y1WPM8"/>
<proteinExistence type="predicted"/>